<evidence type="ECO:0000313" key="2">
    <source>
        <dbReference type="EMBL" id="QHT10655.1"/>
    </source>
</evidence>
<reference evidence="2" key="1">
    <citation type="journal article" date="2020" name="Nature">
        <title>Giant virus diversity and host interactions through global metagenomics.</title>
        <authorList>
            <person name="Schulz F."/>
            <person name="Roux S."/>
            <person name="Paez-Espino D."/>
            <person name="Jungbluth S."/>
            <person name="Walsh D.A."/>
            <person name="Denef V.J."/>
            <person name="McMahon K.D."/>
            <person name="Konstantinidis K.T."/>
            <person name="Eloe-Fadrosh E.A."/>
            <person name="Kyrpides N.C."/>
            <person name="Woyke T."/>
        </authorList>
    </citation>
    <scope>NUCLEOTIDE SEQUENCE</scope>
    <source>
        <strain evidence="2">GVMAG-M-3300023174-107</strain>
    </source>
</reference>
<dbReference type="AlphaFoldDB" id="A0A6C0D4M6"/>
<sequence length="84" mass="9489">MSTIFGQIKSGVISANQQRTLNRMRRARNNPGAPGTPRPQLFRFTRNVAAAASPTRKRSRTRSRSGTRSRSRSGSRKRRKSSHH</sequence>
<protein>
    <submittedName>
        <fullName evidence="2">Uncharacterized protein</fullName>
    </submittedName>
</protein>
<proteinExistence type="predicted"/>
<feature type="compositionally biased region" description="Basic residues" evidence="1">
    <location>
        <begin position="55"/>
        <end position="84"/>
    </location>
</feature>
<dbReference type="EMBL" id="MN739523">
    <property type="protein sequence ID" value="QHT10655.1"/>
    <property type="molecule type" value="Genomic_DNA"/>
</dbReference>
<organism evidence="2">
    <name type="scientific">viral metagenome</name>
    <dbReference type="NCBI Taxonomy" id="1070528"/>
    <lineage>
        <taxon>unclassified sequences</taxon>
        <taxon>metagenomes</taxon>
        <taxon>organismal metagenomes</taxon>
    </lineage>
</organism>
<evidence type="ECO:0000256" key="1">
    <source>
        <dbReference type="SAM" id="MobiDB-lite"/>
    </source>
</evidence>
<name>A0A6C0D4M6_9ZZZZ</name>
<feature type="region of interest" description="Disordered" evidence="1">
    <location>
        <begin position="23"/>
        <end position="84"/>
    </location>
</feature>
<accession>A0A6C0D4M6</accession>